<sequence length="844" mass="92898">MKWSTLLSKVVFAGQQEQPPPPPPPPPAASPFHRHGDHQADPDQATPRLSSASTSGSADEGGVGGGGIAAASGNSSSTTASPARGKFELELDFRRFWEEFRSSSSEKEKEKALNLAVDVFCRLVKQHSSVAQLVTKLVEAHVFAFVIGRAFVTDVEKLRIHSKGRSLHVADVIGFFSEITELGICPGSNLLYAVEVLVTETIDKQPLLDSGILCCLIYILNSLLSPDESSQKSLPVGRESSTNGKSKDWSPMQSRCLKIEGSVVHIMKALANHPSAAPSLIEDDALQLLFHMVANGSLTVFSQFREGLVPIHTIQLHRHAMQVLGLLLANDNGTSAKYIHKHQLIKVLLMAVKDFNPQNGDAAYTMGIVDLLLECVELSYRPEAGSIRLREDIHNAHGYQFLVQFALTLCSLHKNQVLQSSPKLVSREDEVYPSSNLEQDAFTSDLSPQLSRLLDVLVNLSQTGLSENYVGKSMKPSHGKGTGHNRSRTPSADKFTDEVLEISSPKVKDLEAIQMLQDIFLKADNLEVQAEVLNRMFKIFSSHLENYKLCQQLRTVPLFILNMGGFPAALQEVILKILEYAVTVVNCIPEQELLSLCCLLQQPISTSLKHTILSFFVKLLSFDQQYKKVLREVGVLGALLDDLKQNKLLFGEDPHISNCTQKMSSASSFQKTMDNKDAILSPKLMASASARFPMFEDEGTITVAWDCLFYLLKRAEPNQQTFRSSNGVNTILPFLVSESHRSGVLRLLSCLIIEDSLQAHPEEIGSLIEILKSGMVSTLLGSQQKLDNNAKCDTFGALWRILGANSSAQRIFGEATGFSLLLTTLHSFQNDNENEETESSCLLV</sequence>
<evidence type="ECO:0000256" key="2">
    <source>
        <dbReference type="SAM" id="MobiDB-lite"/>
    </source>
</evidence>
<gene>
    <name evidence="3" type="ORF">GUJ93_ZPchr0013g37587</name>
</gene>
<feature type="region of interest" description="Disordered" evidence="2">
    <location>
        <begin position="469"/>
        <end position="491"/>
    </location>
</feature>
<feature type="compositionally biased region" description="Low complexity" evidence="2">
    <location>
        <begin position="69"/>
        <end position="82"/>
    </location>
</feature>
<feature type="region of interest" description="Disordered" evidence="2">
    <location>
        <begin position="227"/>
        <end position="250"/>
    </location>
</feature>
<evidence type="ECO:0000313" key="3">
    <source>
        <dbReference type="EMBL" id="KAG8098124.1"/>
    </source>
</evidence>
<dbReference type="PANTHER" id="PTHR46108">
    <property type="entry name" value="BLUE CHEESE"/>
    <property type="match status" value="1"/>
</dbReference>
<protein>
    <submittedName>
        <fullName evidence="3">Uncharacterized protein</fullName>
    </submittedName>
</protein>
<organism evidence="3 4">
    <name type="scientific">Zizania palustris</name>
    <name type="common">Northern wild rice</name>
    <dbReference type="NCBI Taxonomy" id="103762"/>
    <lineage>
        <taxon>Eukaryota</taxon>
        <taxon>Viridiplantae</taxon>
        <taxon>Streptophyta</taxon>
        <taxon>Embryophyta</taxon>
        <taxon>Tracheophyta</taxon>
        <taxon>Spermatophyta</taxon>
        <taxon>Magnoliopsida</taxon>
        <taxon>Liliopsida</taxon>
        <taxon>Poales</taxon>
        <taxon>Poaceae</taxon>
        <taxon>BOP clade</taxon>
        <taxon>Oryzoideae</taxon>
        <taxon>Oryzeae</taxon>
        <taxon>Zizaniinae</taxon>
        <taxon>Zizania</taxon>
    </lineage>
</organism>
<keyword evidence="1" id="KW-0853">WD repeat</keyword>
<evidence type="ECO:0000313" key="4">
    <source>
        <dbReference type="Proteomes" id="UP000729402"/>
    </source>
</evidence>
<name>A0A8J5WYU1_ZIZPA</name>
<feature type="region of interest" description="Disordered" evidence="2">
    <location>
        <begin position="1"/>
        <end position="82"/>
    </location>
</feature>
<dbReference type="OrthoDB" id="1709956at2759"/>
<feature type="compositionally biased region" description="Gly residues" evidence="2">
    <location>
        <begin position="59"/>
        <end position="68"/>
    </location>
</feature>
<evidence type="ECO:0000256" key="1">
    <source>
        <dbReference type="ARBA" id="ARBA00022574"/>
    </source>
</evidence>
<dbReference type="InterPro" id="IPR051944">
    <property type="entry name" value="BEACH_domain_protein"/>
</dbReference>
<reference evidence="3" key="1">
    <citation type="journal article" date="2021" name="bioRxiv">
        <title>Whole Genome Assembly and Annotation of Northern Wild Rice, Zizania palustris L., Supports a Whole Genome Duplication in the Zizania Genus.</title>
        <authorList>
            <person name="Haas M."/>
            <person name="Kono T."/>
            <person name="Macchietto M."/>
            <person name="Millas R."/>
            <person name="McGilp L."/>
            <person name="Shao M."/>
            <person name="Duquette J."/>
            <person name="Hirsch C.N."/>
            <person name="Kimball J."/>
        </authorList>
    </citation>
    <scope>NUCLEOTIDE SEQUENCE</scope>
    <source>
        <tissue evidence="3">Fresh leaf tissue</tissue>
    </source>
</reference>
<dbReference type="Proteomes" id="UP000729402">
    <property type="component" value="Unassembled WGS sequence"/>
</dbReference>
<proteinExistence type="predicted"/>
<feature type="compositionally biased region" description="Basic residues" evidence="2">
    <location>
        <begin position="475"/>
        <end position="487"/>
    </location>
</feature>
<dbReference type="AlphaFoldDB" id="A0A8J5WYU1"/>
<keyword evidence="4" id="KW-1185">Reference proteome</keyword>
<comment type="caution">
    <text evidence="3">The sequence shown here is derived from an EMBL/GenBank/DDBJ whole genome shotgun (WGS) entry which is preliminary data.</text>
</comment>
<dbReference type="PANTHER" id="PTHR46108:SF4">
    <property type="entry name" value="BLUE CHEESE"/>
    <property type="match status" value="1"/>
</dbReference>
<reference evidence="3" key="2">
    <citation type="submission" date="2021-02" db="EMBL/GenBank/DDBJ databases">
        <authorList>
            <person name="Kimball J.A."/>
            <person name="Haas M.W."/>
            <person name="Macchietto M."/>
            <person name="Kono T."/>
            <person name="Duquette J."/>
            <person name="Shao M."/>
        </authorList>
    </citation>
    <scope>NUCLEOTIDE SEQUENCE</scope>
    <source>
        <tissue evidence="3">Fresh leaf tissue</tissue>
    </source>
</reference>
<feature type="compositionally biased region" description="Polar residues" evidence="2">
    <location>
        <begin position="227"/>
        <end position="244"/>
    </location>
</feature>
<accession>A0A8J5WYU1</accession>
<feature type="compositionally biased region" description="Pro residues" evidence="2">
    <location>
        <begin position="18"/>
        <end position="29"/>
    </location>
</feature>
<dbReference type="EMBL" id="JAAALK010000079">
    <property type="protein sequence ID" value="KAG8098124.1"/>
    <property type="molecule type" value="Genomic_DNA"/>
</dbReference>